<dbReference type="PANTHER" id="PTHR43133:SF51">
    <property type="entry name" value="RNA POLYMERASE SIGMA FACTOR"/>
    <property type="match status" value="1"/>
</dbReference>
<dbReference type="RefSeq" id="WP_155600444.1">
    <property type="nucleotide sequence ID" value="NZ_RCNR01000030.1"/>
</dbReference>
<keyword evidence="4" id="KW-0804">Transcription</keyword>
<dbReference type="CDD" id="cd06171">
    <property type="entry name" value="Sigma70_r4"/>
    <property type="match status" value="1"/>
</dbReference>
<sequence>MSQEREHIDALLQMCLDGKQSAQLEVYNRYYKAMYNTAVRIVKKSDEAEDVMQESFLNAFTKLHTFKGEVTFGSWLKRIVINNSIYHYRKQQKKNEVAIEDVLYKVEDNEIGVIDPHAFTETKAQKVMETMKRLKDTYRISLTLHLVEGYDYEEIGEIMNMSYANCRTTISRAKESLRNKMMET</sequence>
<dbReference type="Pfam" id="PF08281">
    <property type="entry name" value="Sigma70_r4_2"/>
    <property type="match status" value="1"/>
</dbReference>
<feature type="domain" description="RNA polymerase sigma-70 region 2" evidence="5">
    <location>
        <begin position="27"/>
        <end position="93"/>
    </location>
</feature>
<evidence type="ECO:0000313" key="8">
    <source>
        <dbReference type="Proteomes" id="UP000540519"/>
    </source>
</evidence>
<dbReference type="Pfam" id="PF04542">
    <property type="entry name" value="Sigma70_r2"/>
    <property type="match status" value="1"/>
</dbReference>
<evidence type="ECO:0000256" key="3">
    <source>
        <dbReference type="ARBA" id="ARBA00023082"/>
    </source>
</evidence>
<dbReference type="GO" id="GO:0006352">
    <property type="term" value="P:DNA-templated transcription initiation"/>
    <property type="evidence" value="ECO:0007669"/>
    <property type="project" value="InterPro"/>
</dbReference>
<evidence type="ECO:0000256" key="1">
    <source>
        <dbReference type="ARBA" id="ARBA00010641"/>
    </source>
</evidence>
<evidence type="ECO:0000313" key="7">
    <source>
        <dbReference type="EMBL" id="MUH37044.1"/>
    </source>
</evidence>
<dbReference type="Gene3D" id="1.10.1740.10">
    <property type="match status" value="1"/>
</dbReference>
<feature type="domain" description="RNA polymerase sigma factor 70 region 4 type 2" evidence="6">
    <location>
        <begin position="125"/>
        <end position="177"/>
    </location>
</feature>
<proteinExistence type="inferred from homology"/>
<evidence type="ECO:0000259" key="6">
    <source>
        <dbReference type="Pfam" id="PF08281"/>
    </source>
</evidence>
<evidence type="ECO:0000259" key="5">
    <source>
        <dbReference type="Pfam" id="PF04542"/>
    </source>
</evidence>
<dbReference type="GO" id="GO:0016987">
    <property type="term" value="F:sigma factor activity"/>
    <property type="evidence" value="ECO:0007669"/>
    <property type="project" value="UniProtKB-KW"/>
</dbReference>
<dbReference type="InterPro" id="IPR013249">
    <property type="entry name" value="RNA_pol_sigma70_r4_t2"/>
</dbReference>
<accession>A0A7X2ZVC9</accession>
<gene>
    <name evidence="7" type="ORF">D9O36_14425</name>
</gene>
<dbReference type="SUPFAM" id="SSF88659">
    <property type="entry name" value="Sigma3 and sigma4 domains of RNA polymerase sigma factors"/>
    <property type="match status" value="1"/>
</dbReference>
<dbReference type="InterPro" id="IPR014284">
    <property type="entry name" value="RNA_pol_sigma-70_dom"/>
</dbReference>
<dbReference type="InterPro" id="IPR013324">
    <property type="entry name" value="RNA_pol_sigma_r3/r4-like"/>
</dbReference>
<evidence type="ECO:0000256" key="4">
    <source>
        <dbReference type="ARBA" id="ARBA00023163"/>
    </source>
</evidence>
<keyword evidence="8" id="KW-1185">Reference proteome</keyword>
<dbReference type="Gene3D" id="1.10.10.10">
    <property type="entry name" value="Winged helix-like DNA-binding domain superfamily/Winged helix DNA-binding domain"/>
    <property type="match status" value="1"/>
</dbReference>
<evidence type="ECO:0000256" key="2">
    <source>
        <dbReference type="ARBA" id="ARBA00023015"/>
    </source>
</evidence>
<dbReference type="Proteomes" id="UP000540519">
    <property type="component" value="Unassembled WGS sequence"/>
</dbReference>
<dbReference type="InterPro" id="IPR039425">
    <property type="entry name" value="RNA_pol_sigma-70-like"/>
</dbReference>
<name>A0A7X2ZVC9_9FLAO</name>
<organism evidence="7 8">
    <name type="scientific">Zobellia amurskyensis</name>
    <dbReference type="NCBI Taxonomy" id="248905"/>
    <lineage>
        <taxon>Bacteria</taxon>
        <taxon>Pseudomonadati</taxon>
        <taxon>Bacteroidota</taxon>
        <taxon>Flavobacteriia</taxon>
        <taxon>Flavobacteriales</taxon>
        <taxon>Flavobacteriaceae</taxon>
        <taxon>Zobellia</taxon>
    </lineage>
</organism>
<comment type="caution">
    <text evidence="7">The sequence shown here is derived from an EMBL/GenBank/DDBJ whole genome shotgun (WGS) entry which is preliminary data.</text>
</comment>
<dbReference type="InterPro" id="IPR036388">
    <property type="entry name" value="WH-like_DNA-bd_sf"/>
</dbReference>
<keyword evidence="2" id="KW-0805">Transcription regulation</keyword>
<dbReference type="PANTHER" id="PTHR43133">
    <property type="entry name" value="RNA POLYMERASE ECF-TYPE SIGMA FACTO"/>
    <property type="match status" value="1"/>
</dbReference>
<dbReference type="InterPro" id="IPR013325">
    <property type="entry name" value="RNA_pol_sigma_r2"/>
</dbReference>
<dbReference type="SUPFAM" id="SSF88946">
    <property type="entry name" value="Sigma2 domain of RNA polymerase sigma factors"/>
    <property type="match status" value="1"/>
</dbReference>
<protein>
    <submittedName>
        <fullName evidence="7">RNA polymerase sigma factor</fullName>
    </submittedName>
</protein>
<dbReference type="AlphaFoldDB" id="A0A7X2ZVC9"/>
<keyword evidence="3" id="KW-0731">Sigma factor</keyword>
<dbReference type="OrthoDB" id="1160671at2"/>
<dbReference type="InterPro" id="IPR007627">
    <property type="entry name" value="RNA_pol_sigma70_r2"/>
</dbReference>
<dbReference type="NCBIfam" id="TIGR02937">
    <property type="entry name" value="sigma70-ECF"/>
    <property type="match status" value="1"/>
</dbReference>
<comment type="similarity">
    <text evidence="1">Belongs to the sigma-70 factor family. ECF subfamily.</text>
</comment>
<dbReference type="GO" id="GO:0003677">
    <property type="term" value="F:DNA binding"/>
    <property type="evidence" value="ECO:0007669"/>
    <property type="project" value="InterPro"/>
</dbReference>
<dbReference type="EMBL" id="RCNR01000030">
    <property type="protein sequence ID" value="MUH37044.1"/>
    <property type="molecule type" value="Genomic_DNA"/>
</dbReference>
<reference evidence="7 8" key="1">
    <citation type="journal article" date="2019" name="Mar. Drugs">
        <title>Comparative Genomics and CAZyme Genome Repertoires of Marine Zobellia amurskyensis KMM 3526(T) and Zobellia laminariae KMM 3676(T).</title>
        <authorList>
            <person name="Chernysheva N."/>
            <person name="Bystritskaya E."/>
            <person name="Stenkova A."/>
            <person name="Golovkin I."/>
            <person name="Nedashkovskaya O."/>
            <person name="Isaeva M."/>
        </authorList>
    </citation>
    <scope>NUCLEOTIDE SEQUENCE [LARGE SCALE GENOMIC DNA]</scope>
    <source>
        <strain evidence="7 8">KMM 3526</strain>
    </source>
</reference>